<dbReference type="CDD" id="cd02135">
    <property type="entry name" value="YdjA-like"/>
    <property type="match status" value="1"/>
</dbReference>
<evidence type="ECO:0000256" key="7">
    <source>
        <dbReference type="PIRNR" id="PIRNR000232"/>
    </source>
</evidence>
<evidence type="ECO:0000256" key="3">
    <source>
        <dbReference type="ARBA" id="ARBA00022643"/>
    </source>
</evidence>
<evidence type="ECO:0000313" key="12">
    <source>
        <dbReference type="Proteomes" id="UP000199501"/>
    </source>
</evidence>
<dbReference type="Proteomes" id="UP000199501">
    <property type="component" value="Unassembled WGS sequence"/>
</dbReference>
<dbReference type="AlphaFoldDB" id="A0A1G6QX42"/>
<feature type="region of interest" description="Disordered" evidence="9">
    <location>
        <begin position="60"/>
        <end position="79"/>
    </location>
</feature>
<dbReference type="Gene3D" id="3.40.109.10">
    <property type="entry name" value="NADH Oxidase"/>
    <property type="match status" value="1"/>
</dbReference>
<keyword evidence="5 7" id="KW-0560">Oxidoreductase</keyword>
<dbReference type="SUPFAM" id="SSF55469">
    <property type="entry name" value="FMN-dependent nitroreductase-like"/>
    <property type="match status" value="1"/>
</dbReference>
<organism evidence="11 12">
    <name type="scientific">Actinokineospora iranica</name>
    <dbReference type="NCBI Taxonomy" id="1271860"/>
    <lineage>
        <taxon>Bacteria</taxon>
        <taxon>Bacillati</taxon>
        <taxon>Actinomycetota</taxon>
        <taxon>Actinomycetes</taxon>
        <taxon>Pseudonocardiales</taxon>
        <taxon>Pseudonocardiaceae</taxon>
        <taxon>Actinokineospora</taxon>
    </lineage>
</organism>
<evidence type="ECO:0000313" key="11">
    <source>
        <dbReference type="EMBL" id="SDC96930.1"/>
    </source>
</evidence>
<dbReference type="PANTHER" id="PTHR43821:SF1">
    <property type="entry name" value="NAD(P)H NITROREDUCTASE YDJA-RELATED"/>
    <property type="match status" value="1"/>
</dbReference>
<proteinExistence type="inferred from homology"/>
<feature type="domain" description="Nitroreductase" evidence="10">
    <location>
        <begin position="8"/>
        <end position="160"/>
    </location>
</feature>
<sequence>MTDLSEAIRRRRSAARVTGPAPTDDDVLDLVAAAATGPDHGLMRPWRLISVRGAARSTLGRAAAADLPPEDEAGRDREAAKPLRAPLLLSIVFTPRENPKVPEWEQLAATSAMVHNLVLLLHVRGWGAMWRTGPASRSSAVGAVLGLAPGERSLGWLFVGTPDPVSIPAPRPAFDARDRLSQLTPQGAVTPLFPRAGTAT</sequence>
<dbReference type="EMBL" id="FMZZ01000006">
    <property type="protein sequence ID" value="SDC96930.1"/>
    <property type="molecule type" value="Genomic_DNA"/>
</dbReference>
<gene>
    <name evidence="11" type="ORF">SAMN05216174_10616</name>
</gene>
<accession>A0A1G6QX42</accession>
<dbReference type="EC" id="1.-.-.-" evidence="7"/>
<comment type="similarity">
    <text evidence="1 7">Belongs to the nitroreductase family.</text>
</comment>
<feature type="binding site" evidence="8">
    <location>
        <position position="40"/>
    </location>
    <ligand>
        <name>FMN</name>
        <dbReference type="ChEBI" id="CHEBI:58210"/>
        <note>ligand shared between dimeric partners</note>
    </ligand>
</feature>
<reference evidence="12" key="1">
    <citation type="submission" date="2016-10" db="EMBL/GenBank/DDBJ databases">
        <authorList>
            <person name="Varghese N."/>
            <person name="Submissions S."/>
        </authorList>
    </citation>
    <scope>NUCLEOTIDE SEQUENCE [LARGE SCALE GENOMIC DNA]</scope>
    <source>
        <strain evidence="12">IBRC-M 10403</strain>
    </source>
</reference>
<dbReference type="InterPro" id="IPR029479">
    <property type="entry name" value="Nitroreductase"/>
</dbReference>
<dbReference type="InterPro" id="IPR052530">
    <property type="entry name" value="NAD(P)H_nitroreductase"/>
</dbReference>
<dbReference type="GO" id="GO:0016491">
    <property type="term" value="F:oxidoreductase activity"/>
    <property type="evidence" value="ECO:0007669"/>
    <property type="project" value="UniProtKB-UniRule"/>
</dbReference>
<feature type="binding site" description="in other chain" evidence="8">
    <location>
        <begin position="130"/>
        <end position="132"/>
    </location>
    <ligand>
        <name>FMN</name>
        <dbReference type="ChEBI" id="CHEBI:58210"/>
        <note>ligand shared between dimeric partners</note>
    </ligand>
</feature>
<dbReference type="STRING" id="1271860.SAMN05216174_10616"/>
<comment type="cofactor">
    <cofactor evidence="8">
        <name>FMN</name>
        <dbReference type="ChEBI" id="CHEBI:58210"/>
    </cofactor>
    <text evidence="8">Binds 1 FMN per subunit.</text>
</comment>
<dbReference type="InterPro" id="IPR026021">
    <property type="entry name" value="YdjA-like"/>
</dbReference>
<feature type="region of interest" description="Disordered" evidence="9">
    <location>
        <begin position="1"/>
        <end position="22"/>
    </location>
</feature>
<evidence type="ECO:0000259" key="10">
    <source>
        <dbReference type="Pfam" id="PF00881"/>
    </source>
</evidence>
<name>A0A1G6QX42_9PSEU</name>
<keyword evidence="3 7" id="KW-0288">FMN</keyword>
<dbReference type="OrthoDB" id="3268470at2"/>
<keyword evidence="4 7" id="KW-0521">NADP</keyword>
<protein>
    <recommendedName>
        <fullName evidence="7">Putative NAD(P)H nitroreductase</fullName>
        <ecNumber evidence="7">1.-.-.-</ecNumber>
    </recommendedName>
</protein>
<evidence type="ECO:0000256" key="6">
    <source>
        <dbReference type="ARBA" id="ARBA00023027"/>
    </source>
</evidence>
<evidence type="ECO:0000256" key="2">
    <source>
        <dbReference type="ARBA" id="ARBA00022630"/>
    </source>
</evidence>
<evidence type="ECO:0000256" key="9">
    <source>
        <dbReference type="SAM" id="MobiDB-lite"/>
    </source>
</evidence>
<dbReference type="PANTHER" id="PTHR43821">
    <property type="entry name" value="NAD(P)H NITROREDUCTASE YDJA-RELATED"/>
    <property type="match status" value="1"/>
</dbReference>
<dbReference type="InterPro" id="IPR000415">
    <property type="entry name" value="Nitroreductase-like"/>
</dbReference>
<dbReference type="Pfam" id="PF00881">
    <property type="entry name" value="Nitroreductase"/>
    <property type="match status" value="1"/>
</dbReference>
<keyword evidence="2 7" id="KW-0285">Flavoprotein</keyword>
<feature type="binding site" description="in other chain" evidence="8">
    <location>
        <begin position="11"/>
        <end position="13"/>
    </location>
    <ligand>
        <name>FMN</name>
        <dbReference type="ChEBI" id="CHEBI:58210"/>
        <note>ligand shared between dimeric partners</note>
    </ligand>
</feature>
<dbReference type="PIRSF" id="PIRSF000232">
    <property type="entry name" value="YdjA"/>
    <property type="match status" value="1"/>
</dbReference>
<evidence type="ECO:0000256" key="1">
    <source>
        <dbReference type="ARBA" id="ARBA00007118"/>
    </source>
</evidence>
<evidence type="ECO:0000256" key="5">
    <source>
        <dbReference type="ARBA" id="ARBA00023002"/>
    </source>
</evidence>
<keyword evidence="6 7" id="KW-0520">NAD</keyword>
<dbReference type="RefSeq" id="WP_091450446.1">
    <property type="nucleotide sequence ID" value="NZ_FMZZ01000006.1"/>
</dbReference>
<evidence type="ECO:0000256" key="4">
    <source>
        <dbReference type="ARBA" id="ARBA00022857"/>
    </source>
</evidence>
<keyword evidence="12" id="KW-1185">Reference proteome</keyword>
<evidence type="ECO:0000256" key="8">
    <source>
        <dbReference type="PIRSR" id="PIRSR000232-1"/>
    </source>
</evidence>